<evidence type="ECO:0000313" key="2">
    <source>
        <dbReference type="Proteomes" id="UP000283063"/>
    </source>
</evidence>
<accession>A0A3T0MY11</accession>
<gene>
    <name evidence="1" type="ORF">EBB79_01250</name>
</gene>
<sequence>MERHILDFERAIDARDPDAFEAALLALSWGSKSSEACALLIRSLPLNWHFKHEDVAFAIQRFRCAGAESVLEARAMDCPEYLDWDDNYALARKCTWALADIGSAEARVALGRLAKCETEEISEFAQKRLDSWASELSRKVGS</sequence>
<dbReference type="AlphaFoldDB" id="A0A3T0MY11"/>
<dbReference type="EMBL" id="CP033219">
    <property type="protein sequence ID" value="AZV76655.1"/>
    <property type="molecule type" value="Genomic_DNA"/>
</dbReference>
<protein>
    <recommendedName>
        <fullName evidence="3">HEAT repeat domain-containing protein</fullName>
    </recommendedName>
</protein>
<evidence type="ECO:0000313" key="1">
    <source>
        <dbReference type="EMBL" id="AZV76655.1"/>
    </source>
</evidence>
<dbReference type="KEGG" id="sedi:EBB79_01250"/>
<organism evidence="1 2">
    <name type="scientific">Parasedimentitalea marina</name>
    <dbReference type="NCBI Taxonomy" id="2483033"/>
    <lineage>
        <taxon>Bacteria</taxon>
        <taxon>Pseudomonadati</taxon>
        <taxon>Pseudomonadota</taxon>
        <taxon>Alphaproteobacteria</taxon>
        <taxon>Rhodobacterales</taxon>
        <taxon>Paracoccaceae</taxon>
        <taxon>Parasedimentitalea</taxon>
    </lineage>
</organism>
<proteinExistence type="predicted"/>
<reference evidence="1 2" key="1">
    <citation type="submission" date="2018-10" db="EMBL/GenBank/DDBJ databases">
        <title>Parasedimentitalea marina sp. nov., a psychrophilic bacterium isolated from deep seawater of the New Britain Trench.</title>
        <authorList>
            <person name="Cao J."/>
        </authorList>
    </citation>
    <scope>NUCLEOTIDE SEQUENCE [LARGE SCALE GENOMIC DNA]</scope>
    <source>
        <strain evidence="1 2">W43</strain>
    </source>
</reference>
<dbReference type="OrthoDB" id="4555029at2"/>
<dbReference type="Proteomes" id="UP000283063">
    <property type="component" value="Chromosome"/>
</dbReference>
<name>A0A3T0MY11_9RHOB</name>
<keyword evidence="2" id="KW-1185">Reference proteome</keyword>
<dbReference type="RefSeq" id="WP_127747099.1">
    <property type="nucleotide sequence ID" value="NZ_CP033219.1"/>
</dbReference>
<evidence type="ECO:0008006" key="3">
    <source>
        <dbReference type="Google" id="ProtNLM"/>
    </source>
</evidence>